<keyword evidence="3" id="KW-1185">Reference proteome</keyword>
<reference evidence="2 3" key="1">
    <citation type="submission" date="2016-03" db="EMBL/GenBank/DDBJ databases">
        <title>Cyphomyrmex costatus WGS genome.</title>
        <authorList>
            <person name="Nygaard S."/>
            <person name="Hu H."/>
            <person name="Boomsma J."/>
            <person name="Zhang G."/>
        </authorList>
    </citation>
    <scope>NUCLEOTIDE SEQUENCE [LARGE SCALE GENOMIC DNA]</scope>
    <source>
        <strain evidence="2">MS0001</strain>
        <tissue evidence="2">Whole body</tissue>
    </source>
</reference>
<feature type="transmembrane region" description="Helical" evidence="1">
    <location>
        <begin position="271"/>
        <end position="294"/>
    </location>
</feature>
<evidence type="ECO:0000256" key="1">
    <source>
        <dbReference type="SAM" id="Phobius"/>
    </source>
</evidence>
<sequence length="586" mass="68873">MFRFTRQKRRTDINVLLIIVCRLYLIAVSFSQETLDLLQNTMEEDKDFKNIWKVYRLYPSETERVRSNTFPGSLSLNEQSFEYDTSDDSQTLIKPYSNELYGSKEELSERFQDKMRKVKNDCPSPWILPHYNHGIENLNWSMQCNEGSFTRNTTPMKDQLEIEAESMSQSDTAHEPEETATNKFVIFSKKTSLRPKLKIKSEKQQPEKRHSLNFVNEDNMTPTKKCKDYDDISNNLRPITLRNLSAISVADNFDKRENPQCKHLLKAKKNFTLYECFKFVLLIIFLTFISVIMYENLGTHKHSTDFANAVVELKKHVYGHYDLQRLCEYLESDVPFFKVIVLFGDTGVGKSYTANIIRENFSRKYAIRYYFPPLKKAMKDIDIPFLYPNLIILENLKYYDMMDVVNFLKARQDIYNNRVMTVLAIFNFENRFDYTLQRKNQPNDSAIIQKAFFNKNVGVKIFFYEPLNENALRKCIIDAMKKSKLMLNETQFDFVKKRLLSNGAGCKRANTYIQRIGEVTFLYPEGFAGLREDTLVRGWKRVGVEEGRQAGNYKRAIDQQEWGSRFQVCTWGSTIGVRSFNHRIPF</sequence>
<dbReference type="AlphaFoldDB" id="A0A195BYR9"/>
<dbReference type="Proteomes" id="UP000078542">
    <property type="component" value="Unassembled WGS sequence"/>
</dbReference>
<proteinExistence type="predicted"/>
<keyword evidence="1" id="KW-0472">Membrane</keyword>
<keyword evidence="1" id="KW-1133">Transmembrane helix</keyword>
<organism evidence="2 3">
    <name type="scientific">Cyphomyrmex costatus</name>
    <dbReference type="NCBI Taxonomy" id="456900"/>
    <lineage>
        <taxon>Eukaryota</taxon>
        <taxon>Metazoa</taxon>
        <taxon>Ecdysozoa</taxon>
        <taxon>Arthropoda</taxon>
        <taxon>Hexapoda</taxon>
        <taxon>Insecta</taxon>
        <taxon>Pterygota</taxon>
        <taxon>Neoptera</taxon>
        <taxon>Endopterygota</taxon>
        <taxon>Hymenoptera</taxon>
        <taxon>Apocrita</taxon>
        <taxon>Aculeata</taxon>
        <taxon>Formicoidea</taxon>
        <taxon>Formicidae</taxon>
        <taxon>Myrmicinae</taxon>
        <taxon>Cyphomyrmex</taxon>
    </lineage>
</organism>
<dbReference type="SUPFAM" id="SSF52540">
    <property type="entry name" value="P-loop containing nucleoside triphosphate hydrolases"/>
    <property type="match status" value="1"/>
</dbReference>
<keyword evidence="1" id="KW-0812">Transmembrane</keyword>
<dbReference type="EMBL" id="KQ978501">
    <property type="protein sequence ID" value="KYM93460.1"/>
    <property type="molecule type" value="Genomic_DNA"/>
</dbReference>
<protein>
    <submittedName>
        <fullName evidence="2">Uncharacterized protein</fullName>
    </submittedName>
</protein>
<evidence type="ECO:0000313" key="3">
    <source>
        <dbReference type="Proteomes" id="UP000078542"/>
    </source>
</evidence>
<accession>A0A195BYR9</accession>
<name>A0A195BYR9_9HYME</name>
<gene>
    <name evidence="2" type="ORF">ALC62_15818</name>
</gene>
<dbReference type="InterPro" id="IPR027417">
    <property type="entry name" value="P-loop_NTPase"/>
</dbReference>
<evidence type="ECO:0000313" key="2">
    <source>
        <dbReference type="EMBL" id="KYM93460.1"/>
    </source>
</evidence>